<dbReference type="EMBL" id="GBRH01200175">
    <property type="protein sequence ID" value="JAD97720.1"/>
    <property type="molecule type" value="Transcribed_RNA"/>
</dbReference>
<organism evidence="1">
    <name type="scientific">Arundo donax</name>
    <name type="common">Giant reed</name>
    <name type="synonym">Donax arundinaceus</name>
    <dbReference type="NCBI Taxonomy" id="35708"/>
    <lineage>
        <taxon>Eukaryota</taxon>
        <taxon>Viridiplantae</taxon>
        <taxon>Streptophyta</taxon>
        <taxon>Embryophyta</taxon>
        <taxon>Tracheophyta</taxon>
        <taxon>Spermatophyta</taxon>
        <taxon>Magnoliopsida</taxon>
        <taxon>Liliopsida</taxon>
        <taxon>Poales</taxon>
        <taxon>Poaceae</taxon>
        <taxon>PACMAD clade</taxon>
        <taxon>Arundinoideae</taxon>
        <taxon>Arundineae</taxon>
        <taxon>Arundo</taxon>
    </lineage>
</organism>
<sequence length="29" mass="3353">MSLRERKTKTSIICMETWKVAKVGPAYPK</sequence>
<name>A0A0A9EIP7_ARUDO</name>
<protein>
    <submittedName>
        <fullName evidence="1">Uncharacterized protein</fullName>
    </submittedName>
</protein>
<proteinExistence type="predicted"/>
<reference evidence="1" key="2">
    <citation type="journal article" date="2015" name="Data Brief">
        <title>Shoot transcriptome of the giant reed, Arundo donax.</title>
        <authorList>
            <person name="Barrero R.A."/>
            <person name="Guerrero F.D."/>
            <person name="Moolhuijzen P."/>
            <person name="Goolsby J.A."/>
            <person name="Tidwell J."/>
            <person name="Bellgard S.E."/>
            <person name="Bellgard M.I."/>
        </authorList>
    </citation>
    <scope>NUCLEOTIDE SEQUENCE</scope>
    <source>
        <tissue evidence="1">Shoot tissue taken approximately 20 cm above the soil surface</tissue>
    </source>
</reference>
<evidence type="ECO:0000313" key="1">
    <source>
        <dbReference type="EMBL" id="JAD97720.1"/>
    </source>
</evidence>
<accession>A0A0A9EIP7</accession>
<dbReference type="AlphaFoldDB" id="A0A0A9EIP7"/>
<reference evidence="1" key="1">
    <citation type="submission" date="2014-09" db="EMBL/GenBank/DDBJ databases">
        <authorList>
            <person name="Magalhaes I.L.F."/>
            <person name="Oliveira U."/>
            <person name="Santos F.R."/>
            <person name="Vidigal T.H.D.A."/>
            <person name="Brescovit A.D."/>
            <person name="Santos A.J."/>
        </authorList>
    </citation>
    <scope>NUCLEOTIDE SEQUENCE</scope>
    <source>
        <tissue evidence="1">Shoot tissue taken approximately 20 cm above the soil surface</tissue>
    </source>
</reference>